<accession>A0ABT0MCP4</accession>
<dbReference type="Proteomes" id="UP001203004">
    <property type="component" value="Unassembled WGS sequence"/>
</dbReference>
<sequence length="83" mass="9224">MAVHEQGRGEERCLICGKTQVEGIHICDQLICDSCQKKIVETDVMDWKYRFYMNKLAKLKISQSVSMKAIGIGSGSGREAGKS</sequence>
<name>A0ABT0MCP4_9BACL</name>
<proteinExistence type="predicted"/>
<comment type="caution">
    <text evidence="1">The sequence shown here is derived from an EMBL/GenBank/DDBJ whole genome shotgun (WGS) entry which is preliminary data.</text>
</comment>
<evidence type="ECO:0000313" key="1">
    <source>
        <dbReference type="EMBL" id="MCL1632438.1"/>
    </source>
</evidence>
<dbReference type="Pfam" id="PF10764">
    <property type="entry name" value="Gin"/>
    <property type="match status" value="1"/>
</dbReference>
<reference evidence="1 2" key="1">
    <citation type="submission" date="2022-05" db="EMBL/GenBank/DDBJ databases">
        <title>Sporolactobacillus sp nov CPB3-1, isolated from tree bark (Mangifera indica L.).</title>
        <authorList>
            <person name="Phuengjayaem S."/>
            <person name="Tanasupawat S."/>
        </authorList>
    </citation>
    <scope>NUCLEOTIDE SEQUENCE [LARGE SCALE GENOMIC DNA]</scope>
    <source>
        <strain evidence="1 2">CPB3-1</strain>
    </source>
</reference>
<organism evidence="1 2">
    <name type="scientific">Sporolactobacillus mangiferae</name>
    <dbReference type="NCBI Taxonomy" id="2940498"/>
    <lineage>
        <taxon>Bacteria</taxon>
        <taxon>Bacillati</taxon>
        <taxon>Bacillota</taxon>
        <taxon>Bacilli</taxon>
        <taxon>Bacillales</taxon>
        <taxon>Sporolactobacillaceae</taxon>
        <taxon>Sporolactobacillus</taxon>
    </lineage>
</organism>
<dbReference type="InterPro" id="IPR019700">
    <property type="entry name" value="Sigma-G_inhibitor_Gin"/>
</dbReference>
<evidence type="ECO:0000313" key="2">
    <source>
        <dbReference type="Proteomes" id="UP001203004"/>
    </source>
</evidence>
<dbReference type="RefSeq" id="WP_249102162.1">
    <property type="nucleotide sequence ID" value="NZ_JAMAST010000015.1"/>
</dbReference>
<protein>
    <submittedName>
        <fullName evidence="1">Sigma factor G inhibitor Gin</fullName>
    </submittedName>
</protein>
<gene>
    <name evidence="1" type="ORF">M3N64_10960</name>
</gene>
<keyword evidence="2" id="KW-1185">Reference proteome</keyword>
<dbReference type="EMBL" id="JAMAST010000015">
    <property type="protein sequence ID" value="MCL1632438.1"/>
    <property type="molecule type" value="Genomic_DNA"/>
</dbReference>